<reference evidence="7 8" key="1">
    <citation type="submission" date="2017-07" db="EMBL/GenBank/DDBJ databases">
        <title>Acidovorax KNDSW TSA 6 genome sequence and assembly.</title>
        <authorList>
            <person name="Mayilraj S."/>
        </authorList>
    </citation>
    <scope>NUCLEOTIDE SEQUENCE [LARGE SCALE GENOMIC DNA]</scope>
    <source>
        <strain evidence="7 8">KNDSW-TSA6</strain>
    </source>
</reference>
<dbReference type="Pfam" id="PF01810">
    <property type="entry name" value="LysE"/>
    <property type="match status" value="1"/>
</dbReference>
<evidence type="ECO:0000256" key="4">
    <source>
        <dbReference type="ARBA" id="ARBA00022989"/>
    </source>
</evidence>
<evidence type="ECO:0000256" key="6">
    <source>
        <dbReference type="SAM" id="Phobius"/>
    </source>
</evidence>
<protein>
    <submittedName>
        <fullName evidence="7">Amino acid transporter</fullName>
    </submittedName>
</protein>
<dbReference type="PANTHER" id="PTHR30086:SF20">
    <property type="entry name" value="ARGININE EXPORTER PROTEIN ARGO-RELATED"/>
    <property type="match status" value="1"/>
</dbReference>
<evidence type="ECO:0000313" key="8">
    <source>
        <dbReference type="Proteomes" id="UP000215441"/>
    </source>
</evidence>
<name>A0A235EJ82_9BURK</name>
<organism evidence="7 8">
    <name type="scientific">Acidovorax kalamii</name>
    <dbReference type="NCBI Taxonomy" id="2004485"/>
    <lineage>
        <taxon>Bacteria</taxon>
        <taxon>Pseudomonadati</taxon>
        <taxon>Pseudomonadota</taxon>
        <taxon>Betaproteobacteria</taxon>
        <taxon>Burkholderiales</taxon>
        <taxon>Comamonadaceae</taxon>
        <taxon>Acidovorax</taxon>
    </lineage>
</organism>
<keyword evidence="4 6" id="KW-1133">Transmembrane helix</keyword>
<evidence type="ECO:0000256" key="3">
    <source>
        <dbReference type="ARBA" id="ARBA00022692"/>
    </source>
</evidence>
<keyword evidence="5 6" id="KW-0472">Membrane</keyword>
<comment type="subcellular location">
    <subcellularLocation>
        <location evidence="1">Cell membrane</location>
        <topology evidence="1">Multi-pass membrane protein</topology>
    </subcellularLocation>
</comment>
<dbReference type="EMBL" id="NOIG01000010">
    <property type="protein sequence ID" value="OYD49059.1"/>
    <property type="molecule type" value="Genomic_DNA"/>
</dbReference>
<dbReference type="GO" id="GO:0015171">
    <property type="term" value="F:amino acid transmembrane transporter activity"/>
    <property type="evidence" value="ECO:0007669"/>
    <property type="project" value="TreeGrafter"/>
</dbReference>
<keyword evidence="3 6" id="KW-0812">Transmembrane</keyword>
<evidence type="ECO:0000313" key="7">
    <source>
        <dbReference type="EMBL" id="OYD49059.1"/>
    </source>
</evidence>
<keyword evidence="2" id="KW-1003">Cell membrane</keyword>
<dbReference type="Proteomes" id="UP000215441">
    <property type="component" value="Unassembled WGS sequence"/>
</dbReference>
<accession>A0A235EJ82</accession>
<proteinExistence type="predicted"/>
<feature type="transmembrane region" description="Helical" evidence="6">
    <location>
        <begin position="154"/>
        <end position="175"/>
    </location>
</feature>
<feature type="transmembrane region" description="Helical" evidence="6">
    <location>
        <begin position="42"/>
        <end position="67"/>
    </location>
</feature>
<gene>
    <name evidence="7" type="ORF">CBY09_15425</name>
</gene>
<dbReference type="PANTHER" id="PTHR30086">
    <property type="entry name" value="ARGININE EXPORTER PROTEIN ARGO"/>
    <property type="match status" value="1"/>
</dbReference>
<dbReference type="AlphaFoldDB" id="A0A235EJ82"/>
<evidence type="ECO:0000256" key="5">
    <source>
        <dbReference type="ARBA" id="ARBA00023136"/>
    </source>
</evidence>
<dbReference type="GO" id="GO:0005886">
    <property type="term" value="C:plasma membrane"/>
    <property type="evidence" value="ECO:0007669"/>
    <property type="project" value="UniProtKB-SubCell"/>
</dbReference>
<sequence length="214" mass="22287">MTLATLLVFSLVALVAIATPGPTVLLALTNGARYGVRRALPGMLGAVTSDFVLVGAVALGLGALLAASEFWFSVVKWLGAAYLAWLGWRLLRSHGGLDVASAGGEPGAGGAAATPRSIFLRSFLVAVTNPKGYLFCSALLPQFINANAPHWPQYAAIAVVFASLDAVVMLAYALVGARAIRLLHRRAVRWLDRCCGGALLALAASLALYRRSAG</sequence>
<dbReference type="InterPro" id="IPR001123">
    <property type="entry name" value="LeuE-type"/>
</dbReference>
<comment type="caution">
    <text evidence="7">The sequence shown here is derived from an EMBL/GenBank/DDBJ whole genome shotgun (WGS) entry which is preliminary data.</text>
</comment>
<dbReference type="RefSeq" id="WP_094290485.1">
    <property type="nucleotide sequence ID" value="NZ_NOIG01000010.1"/>
</dbReference>
<evidence type="ECO:0000256" key="1">
    <source>
        <dbReference type="ARBA" id="ARBA00004651"/>
    </source>
</evidence>
<keyword evidence="8" id="KW-1185">Reference proteome</keyword>
<dbReference type="OrthoDB" id="9804822at2"/>
<evidence type="ECO:0000256" key="2">
    <source>
        <dbReference type="ARBA" id="ARBA00022475"/>
    </source>
</evidence>
<dbReference type="PIRSF" id="PIRSF006324">
    <property type="entry name" value="LeuE"/>
    <property type="match status" value="1"/>
</dbReference>